<protein>
    <submittedName>
        <fullName evidence="1">Uncharacterized protein</fullName>
    </submittedName>
</protein>
<dbReference type="Proteomes" id="UP000006038">
    <property type="component" value="Chromosome 4"/>
</dbReference>
<dbReference type="EnsemblPlants" id="OB04G27610.1">
    <property type="protein sequence ID" value="OB04G27610.1"/>
    <property type="gene ID" value="OB04G27610"/>
</dbReference>
<name>J3M036_ORYBR</name>
<keyword evidence="2" id="KW-1185">Reference proteome</keyword>
<evidence type="ECO:0000313" key="2">
    <source>
        <dbReference type="Proteomes" id="UP000006038"/>
    </source>
</evidence>
<dbReference type="Gramene" id="OB04G27610.1">
    <property type="protein sequence ID" value="OB04G27610.1"/>
    <property type="gene ID" value="OB04G27610"/>
</dbReference>
<evidence type="ECO:0000313" key="1">
    <source>
        <dbReference type="EnsemblPlants" id="OB04G27610.1"/>
    </source>
</evidence>
<organism evidence="1">
    <name type="scientific">Oryza brachyantha</name>
    <name type="common">malo sina</name>
    <dbReference type="NCBI Taxonomy" id="4533"/>
    <lineage>
        <taxon>Eukaryota</taxon>
        <taxon>Viridiplantae</taxon>
        <taxon>Streptophyta</taxon>
        <taxon>Embryophyta</taxon>
        <taxon>Tracheophyta</taxon>
        <taxon>Spermatophyta</taxon>
        <taxon>Magnoliopsida</taxon>
        <taxon>Liliopsida</taxon>
        <taxon>Poales</taxon>
        <taxon>Poaceae</taxon>
        <taxon>BOP clade</taxon>
        <taxon>Oryzoideae</taxon>
        <taxon>Oryzeae</taxon>
        <taxon>Oryzinae</taxon>
        <taxon>Oryza</taxon>
    </lineage>
</organism>
<reference evidence="1" key="2">
    <citation type="submission" date="2013-04" db="UniProtKB">
        <authorList>
            <consortium name="EnsemblPlants"/>
        </authorList>
    </citation>
    <scope>IDENTIFICATION</scope>
</reference>
<proteinExistence type="predicted"/>
<dbReference type="AlphaFoldDB" id="J3M036"/>
<accession>J3M036</accession>
<dbReference type="HOGENOM" id="CLU_2729765_0_0_1"/>
<reference evidence="1" key="1">
    <citation type="journal article" date="2013" name="Nat. Commun.">
        <title>Whole-genome sequencing of Oryza brachyantha reveals mechanisms underlying Oryza genome evolution.</title>
        <authorList>
            <person name="Chen J."/>
            <person name="Huang Q."/>
            <person name="Gao D."/>
            <person name="Wang J."/>
            <person name="Lang Y."/>
            <person name="Liu T."/>
            <person name="Li B."/>
            <person name="Bai Z."/>
            <person name="Luis Goicoechea J."/>
            <person name="Liang C."/>
            <person name="Chen C."/>
            <person name="Zhang W."/>
            <person name="Sun S."/>
            <person name="Liao Y."/>
            <person name="Zhang X."/>
            <person name="Yang L."/>
            <person name="Song C."/>
            <person name="Wang M."/>
            <person name="Shi J."/>
            <person name="Liu G."/>
            <person name="Liu J."/>
            <person name="Zhou H."/>
            <person name="Zhou W."/>
            <person name="Yu Q."/>
            <person name="An N."/>
            <person name="Chen Y."/>
            <person name="Cai Q."/>
            <person name="Wang B."/>
            <person name="Liu B."/>
            <person name="Min J."/>
            <person name="Huang Y."/>
            <person name="Wu H."/>
            <person name="Li Z."/>
            <person name="Zhang Y."/>
            <person name="Yin Y."/>
            <person name="Song W."/>
            <person name="Jiang J."/>
            <person name="Jackson S.A."/>
            <person name="Wing R.A."/>
            <person name="Wang J."/>
            <person name="Chen M."/>
        </authorList>
    </citation>
    <scope>NUCLEOTIDE SEQUENCE [LARGE SCALE GENOMIC DNA]</scope>
    <source>
        <strain evidence="1">cv. IRGC 101232</strain>
    </source>
</reference>
<sequence length="72" mass="8904">RELCSNCSIINFILKYIYRNVIFIFKKYKTNLLMPYQWAQCIHAHQWARCITCHFIRRDRHMINGVRETNIR</sequence>